<gene>
    <name evidence="2" type="ORF">SAMN04490248_10280</name>
</gene>
<reference evidence="2 3" key="1">
    <citation type="submission" date="2016-10" db="EMBL/GenBank/DDBJ databases">
        <authorList>
            <person name="de Groot N.N."/>
        </authorList>
    </citation>
    <scope>NUCLEOTIDE SEQUENCE [LARGE SCALE GENOMIC DNA]</scope>
    <source>
        <strain evidence="2 3">DSM 27842</strain>
    </source>
</reference>
<name>A0A1H8MGV5_9RHOB</name>
<dbReference type="SUPFAM" id="SSF53300">
    <property type="entry name" value="vWA-like"/>
    <property type="match status" value="1"/>
</dbReference>
<evidence type="ECO:0000313" key="3">
    <source>
        <dbReference type="Proteomes" id="UP000198893"/>
    </source>
</evidence>
<dbReference type="Proteomes" id="UP000198893">
    <property type="component" value="Unassembled WGS sequence"/>
</dbReference>
<dbReference type="InterPro" id="IPR036465">
    <property type="entry name" value="vWFA_dom_sf"/>
</dbReference>
<sequence>MVRALALLLSLCAPLGAQAQECRLALLLALDVSASVDEAEDALQRKGLAAALLAPEVQEAFFAAPPVALAAYEWSGRLKYKTLLDWTMIDDRGALLAAANRIAASTRSETEFPTAMGYALGHGATLLQAGPACLFKTLDMSGDGVNNEGFPPAAAYAEFPFNGVTVNGLVINGADFEGEISLIDYYREEVIRGPGAFLEVAQGFADFERAMTRKLLREVSPRTVGALSPG</sequence>
<dbReference type="RefSeq" id="WP_093115024.1">
    <property type="nucleotide sequence ID" value="NZ_FODS01000002.1"/>
</dbReference>
<dbReference type="InterPro" id="IPR010607">
    <property type="entry name" value="DUF1194"/>
</dbReference>
<dbReference type="EMBL" id="FODS01000002">
    <property type="protein sequence ID" value="SEO16642.1"/>
    <property type="molecule type" value="Genomic_DNA"/>
</dbReference>
<evidence type="ECO:0000313" key="2">
    <source>
        <dbReference type="EMBL" id="SEO16642.1"/>
    </source>
</evidence>
<dbReference type="OrthoDB" id="9792179at2"/>
<keyword evidence="1" id="KW-0732">Signal</keyword>
<organism evidence="2 3">
    <name type="scientific">Salinihabitans flavidus</name>
    <dbReference type="NCBI Taxonomy" id="569882"/>
    <lineage>
        <taxon>Bacteria</taxon>
        <taxon>Pseudomonadati</taxon>
        <taxon>Pseudomonadota</taxon>
        <taxon>Alphaproteobacteria</taxon>
        <taxon>Rhodobacterales</taxon>
        <taxon>Roseobacteraceae</taxon>
        <taxon>Salinihabitans</taxon>
    </lineage>
</organism>
<evidence type="ECO:0000256" key="1">
    <source>
        <dbReference type="SAM" id="SignalP"/>
    </source>
</evidence>
<keyword evidence="3" id="KW-1185">Reference proteome</keyword>
<dbReference type="Pfam" id="PF06707">
    <property type="entry name" value="DUF1194"/>
    <property type="match status" value="1"/>
</dbReference>
<dbReference type="AlphaFoldDB" id="A0A1H8MGV5"/>
<accession>A0A1H8MGV5</accession>
<feature type="signal peptide" evidence="1">
    <location>
        <begin position="1"/>
        <end position="19"/>
    </location>
</feature>
<protein>
    <recommendedName>
        <fullName evidence="4">DUF1194 domain-containing protein</fullName>
    </recommendedName>
</protein>
<feature type="chain" id="PRO_5011726341" description="DUF1194 domain-containing protein" evidence="1">
    <location>
        <begin position="20"/>
        <end position="230"/>
    </location>
</feature>
<evidence type="ECO:0008006" key="4">
    <source>
        <dbReference type="Google" id="ProtNLM"/>
    </source>
</evidence>
<proteinExistence type="predicted"/>
<dbReference type="STRING" id="569882.SAMN04490248_10280"/>